<comment type="caution">
    <text evidence="2">The sequence shown here is derived from an EMBL/GenBank/DDBJ whole genome shotgun (WGS) entry which is preliminary data.</text>
</comment>
<organism evidence="2 3">
    <name type="scientific">Oscillibacter valericigenes</name>
    <dbReference type="NCBI Taxonomy" id="351091"/>
    <lineage>
        <taxon>Bacteria</taxon>
        <taxon>Bacillati</taxon>
        <taxon>Bacillota</taxon>
        <taxon>Clostridia</taxon>
        <taxon>Eubacteriales</taxon>
        <taxon>Oscillospiraceae</taxon>
        <taxon>Oscillibacter</taxon>
    </lineage>
</organism>
<accession>A0ABS2FSH5</accession>
<reference evidence="2 3" key="1">
    <citation type="journal article" date="2021" name="Sci. Rep.">
        <title>The distribution of antibiotic resistance genes in chicken gut microbiota commensals.</title>
        <authorList>
            <person name="Juricova H."/>
            <person name="Matiasovicova J."/>
            <person name="Kubasova T."/>
            <person name="Cejkova D."/>
            <person name="Rychlik I."/>
        </authorList>
    </citation>
    <scope>NUCLEOTIDE SEQUENCE [LARGE SCALE GENOMIC DNA]</scope>
    <source>
        <strain evidence="2 3">An411</strain>
    </source>
</reference>
<proteinExistence type="predicted"/>
<gene>
    <name evidence="2" type="ORF">H9X91_03585</name>
</gene>
<dbReference type="EMBL" id="JACSNX010000003">
    <property type="protein sequence ID" value="MBM6850519.1"/>
    <property type="molecule type" value="Genomic_DNA"/>
</dbReference>
<dbReference type="RefSeq" id="WP_204802603.1">
    <property type="nucleotide sequence ID" value="NZ_JACSNX010000003.1"/>
</dbReference>
<name>A0ABS2FSH5_9FIRM</name>
<feature type="region of interest" description="Disordered" evidence="1">
    <location>
        <begin position="1"/>
        <end position="37"/>
    </location>
</feature>
<protein>
    <submittedName>
        <fullName evidence="2">Uncharacterized protein</fullName>
    </submittedName>
</protein>
<evidence type="ECO:0000313" key="3">
    <source>
        <dbReference type="Proteomes" id="UP000719500"/>
    </source>
</evidence>
<evidence type="ECO:0000256" key="1">
    <source>
        <dbReference type="SAM" id="MobiDB-lite"/>
    </source>
</evidence>
<evidence type="ECO:0000313" key="2">
    <source>
        <dbReference type="EMBL" id="MBM6850519.1"/>
    </source>
</evidence>
<keyword evidence="3" id="KW-1185">Reference proteome</keyword>
<sequence length="71" mass="7875">MSMVTPSLRTPAETRRSGFGGKRRNSGEREFWPGGRNEGYGACDDAAMQEQGVSKILTINLNDMARELKIK</sequence>
<dbReference type="Proteomes" id="UP000719500">
    <property type="component" value="Unassembled WGS sequence"/>
</dbReference>